<evidence type="ECO:0000256" key="1">
    <source>
        <dbReference type="ARBA" id="ARBA00022737"/>
    </source>
</evidence>
<dbReference type="EMBL" id="JARIHO010000012">
    <property type="protein sequence ID" value="KAJ7352522.1"/>
    <property type="molecule type" value="Genomic_DNA"/>
</dbReference>
<dbReference type="AlphaFoldDB" id="A0AAD7A9X0"/>
<evidence type="ECO:0000313" key="6">
    <source>
        <dbReference type="Proteomes" id="UP001218218"/>
    </source>
</evidence>
<keyword evidence="2" id="KW-0040">ANK repeat</keyword>
<dbReference type="Proteomes" id="UP001218218">
    <property type="component" value="Unassembled WGS sequence"/>
</dbReference>
<dbReference type="InterPro" id="IPR027417">
    <property type="entry name" value="P-loop_NTPase"/>
</dbReference>
<feature type="repeat" description="ANK" evidence="2">
    <location>
        <begin position="802"/>
        <end position="834"/>
    </location>
</feature>
<dbReference type="InterPro" id="IPR056884">
    <property type="entry name" value="NPHP3-like_N"/>
</dbReference>
<name>A0AAD7A9X0_9AGAR</name>
<dbReference type="PRINTS" id="PR01415">
    <property type="entry name" value="ANKYRIN"/>
</dbReference>
<keyword evidence="1" id="KW-0677">Repeat</keyword>
<dbReference type="Gene3D" id="1.25.40.20">
    <property type="entry name" value="Ankyrin repeat-containing domain"/>
    <property type="match status" value="1"/>
</dbReference>
<feature type="domain" description="Nephrocystin 3-like N-terminal" evidence="4">
    <location>
        <begin position="225"/>
        <end position="384"/>
    </location>
</feature>
<evidence type="ECO:0000259" key="4">
    <source>
        <dbReference type="Pfam" id="PF24883"/>
    </source>
</evidence>
<feature type="repeat" description="ANK" evidence="2">
    <location>
        <begin position="736"/>
        <end position="768"/>
    </location>
</feature>
<feature type="repeat" description="ANK" evidence="2">
    <location>
        <begin position="769"/>
        <end position="801"/>
    </location>
</feature>
<evidence type="ECO:0000256" key="2">
    <source>
        <dbReference type="PROSITE-ProRule" id="PRU00023"/>
    </source>
</evidence>
<dbReference type="SUPFAM" id="SSF48403">
    <property type="entry name" value="Ankyrin repeat"/>
    <property type="match status" value="1"/>
</dbReference>
<dbReference type="Gene3D" id="3.40.50.300">
    <property type="entry name" value="P-loop containing nucleotide triphosphate hydrolases"/>
    <property type="match status" value="1"/>
</dbReference>
<dbReference type="Pfam" id="PF24883">
    <property type="entry name" value="NPHP3_N"/>
    <property type="match status" value="1"/>
</dbReference>
<comment type="caution">
    <text evidence="5">The sequence shown here is derived from an EMBL/GenBank/DDBJ whole genome shotgun (WGS) entry which is preliminary data.</text>
</comment>
<dbReference type="PANTHER" id="PTHR10039">
    <property type="entry name" value="AMELOGENIN"/>
    <property type="match status" value="1"/>
</dbReference>
<accession>A0AAD7A9X0</accession>
<reference evidence="5" key="1">
    <citation type="submission" date="2023-03" db="EMBL/GenBank/DDBJ databases">
        <title>Massive genome expansion in bonnet fungi (Mycena s.s.) driven by repeated elements and novel gene families across ecological guilds.</title>
        <authorList>
            <consortium name="Lawrence Berkeley National Laboratory"/>
            <person name="Harder C.B."/>
            <person name="Miyauchi S."/>
            <person name="Viragh M."/>
            <person name="Kuo A."/>
            <person name="Thoen E."/>
            <person name="Andreopoulos B."/>
            <person name="Lu D."/>
            <person name="Skrede I."/>
            <person name="Drula E."/>
            <person name="Henrissat B."/>
            <person name="Morin E."/>
            <person name="Kohler A."/>
            <person name="Barry K."/>
            <person name="LaButti K."/>
            <person name="Morin E."/>
            <person name="Salamov A."/>
            <person name="Lipzen A."/>
            <person name="Mereny Z."/>
            <person name="Hegedus B."/>
            <person name="Baldrian P."/>
            <person name="Stursova M."/>
            <person name="Weitz H."/>
            <person name="Taylor A."/>
            <person name="Grigoriev I.V."/>
            <person name="Nagy L.G."/>
            <person name="Martin F."/>
            <person name="Kauserud H."/>
        </authorList>
    </citation>
    <scope>NUCLEOTIDE SEQUENCE</scope>
    <source>
        <strain evidence="5">CBHHK002</strain>
    </source>
</reference>
<evidence type="ECO:0000313" key="5">
    <source>
        <dbReference type="EMBL" id="KAJ7352522.1"/>
    </source>
</evidence>
<keyword evidence="6" id="KW-1185">Reference proteome</keyword>
<dbReference type="PROSITE" id="PS50088">
    <property type="entry name" value="ANK_REPEAT"/>
    <property type="match status" value="5"/>
</dbReference>
<feature type="repeat" description="ANK" evidence="2">
    <location>
        <begin position="875"/>
        <end position="904"/>
    </location>
</feature>
<protein>
    <submittedName>
        <fullName evidence="5">Ankyrin repeat-containing domain protein</fullName>
    </submittedName>
</protein>
<feature type="domain" description="GPI inositol-deacylase winged helix" evidence="3">
    <location>
        <begin position="497"/>
        <end position="572"/>
    </location>
</feature>
<dbReference type="Pfam" id="PF22939">
    <property type="entry name" value="WHD_GPIID"/>
    <property type="match status" value="1"/>
</dbReference>
<proteinExistence type="predicted"/>
<dbReference type="InterPro" id="IPR036770">
    <property type="entry name" value="Ankyrin_rpt-contain_sf"/>
</dbReference>
<gene>
    <name evidence="5" type="ORF">DFH08DRAFT_957302</name>
</gene>
<dbReference type="SMART" id="SM00248">
    <property type="entry name" value="ANK"/>
    <property type="match status" value="10"/>
</dbReference>
<evidence type="ECO:0000259" key="3">
    <source>
        <dbReference type="Pfam" id="PF22939"/>
    </source>
</evidence>
<dbReference type="InterPro" id="IPR002110">
    <property type="entry name" value="Ankyrin_rpt"/>
</dbReference>
<feature type="repeat" description="ANK" evidence="2">
    <location>
        <begin position="839"/>
        <end position="871"/>
    </location>
</feature>
<sequence length="1015" mass="113804">MAEILGIVSGSITLLDTAYKALECFIDAYNAPKEQLKLLAEMSTVRPMLVELERRVQANPSSPILAQMKEPLKTFKTSMAQLTEKLSEGQTLPLQKRLTWSWIKKEAGTYLNEFERIKSSISIWLSMYTGDVVQTGHQAQEQQFSRIRAQINDANSEHQKADRDHHNEHALQHRQLESILNQTNDAHREQQQDNAVAMHDQIMRWITPLNFFQRQELIFETQQTGTGEWLLADTQFQNWLSSSGEVLWCRGIPGAGKTVLASMVVHHLRAQKNNTGVAGIYLDHKNTEAQTIRDLFASLWQQLAVDKPIPAAVAKLHNHHRKRGTKPSLDEVLEILRSAIAECSKVYFVVDALDEYPELQRDIFLEHLSAAMEGAAVNLLLTSRPHITLHPYFPNTPPLEIRANEGDLYQFVDEYIRKSRNLSKHVGARPELREEIRTKIVSNSDGMFLVPKLHLDYLNEKKTVKALRDALQQSPKGLTNLYDQAMERIRSDENEDNRNVARLALIWVANAKRLLSVAEIQEALAVEHGARFLDPDSIWDIADVIAVCAGLIIEETPHVRLVHPTTQEYLDSIQTSQFPDAHAIIASTCFTYLSFDCFSSLRLVPLYRWQAKSLVVHNPLLAYAPYCLIHASGEPELVLYDEIEKFLAHAPQWRQFWSNFRNLHFPPWNYRHWPSLPSPLWIAAASNLPKVFLQLFADSEDPTTHGGPDMLFVAADCGHLDMVRLLVSDLDVPSCDRSKALWPAAYRGHEPVVKLLLEHGAQPDIIGDFGETALHAAASEGHISIIDTLSRHGADVNATTPRGVTALMEASDRGNVAVVRRLIEYDADINQLNLDPESEHANALQAAAQKGNLEVVRLLVENGADVNLQGGPYGTALHAAWDGGQDGNFRFLLANGADVNVVGSAGTILHVLCSTRQEHPLFPMLEELVSLLIKKGANVDIGGRHGTPLGCASFYGRDRLCRILIENGADVHRRWKDDDGIGCNAVWLAERRGHAACVRLLKDKIQSTREGKSQL</sequence>
<organism evidence="5 6">
    <name type="scientific">Mycena albidolilacea</name>
    <dbReference type="NCBI Taxonomy" id="1033008"/>
    <lineage>
        <taxon>Eukaryota</taxon>
        <taxon>Fungi</taxon>
        <taxon>Dikarya</taxon>
        <taxon>Basidiomycota</taxon>
        <taxon>Agaricomycotina</taxon>
        <taxon>Agaricomycetes</taxon>
        <taxon>Agaricomycetidae</taxon>
        <taxon>Agaricales</taxon>
        <taxon>Marasmiineae</taxon>
        <taxon>Mycenaceae</taxon>
        <taxon>Mycena</taxon>
    </lineage>
</organism>
<dbReference type="Pfam" id="PF12796">
    <property type="entry name" value="Ank_2"/>
    <property type="match status" value="3"/>
</dbReference>
<dbReference type="PROSITE" id="PS50297">
    <property type="entry name" value="ANK_REP_REGION"/>
    <property type="match status" value="3"/>
</dbReference>
<dbReference type="InterPro" id="IPR054471">
    <property type="entry name" value="GPIID_WHD"/>
</dbReference>
<dbReference type="PANTHER" id="PTHR10039:SF15">
    <property type="entry name" value="NACHT DOMAIN-CONTAINING PROTEIN"/>
    <property type="match status" value="1"/>
</dbReference>
<dbReference type="SUPFAM" id="SSF52540">
    <property type="entry name" value="P-loop containing nucleoside triphosphate hydrolases"/>
    <property type="match status" value="1"/>
</dbReference>